<reference evidence="2 3" key="1">
    <citation type="journal article" date="2016" name="Int. J. Mol. Sci.">
        <title>Comparative genomics of the extreme acidophile Acidithiobacillus thiooxidans reveals intraspecific divergence and niche adaptation.</title>
        <authorList>
            <person name="Zhang X."/>
            <person name="Feng X."/>
            <person name="Tao J."/>
            <person name="Ma L."/>
            <person name="Xiao Y."/>
            <person name="Liang Y."/>
            <person name="Liu X."/>
            <person name="Yin H."/>
        </authorList>
    </citation>
    <scope>NUCLEOTIDE SEQUENCE [LARGE SCALE GENOMIC DNA]</scope>
    <source>
        <strain evidence="2 3">A02</strain>
    </source>
</reference>
<keyword evidence="1" id="KW-1133">Transmembrane helix</keyword>
<proteinExistence type="predicted"/>
<sequence>MDMDDIKYAVGDFAGGVVEFGKAVAGITCAFARAFPLITGGALFAVGLLGVIVMVDGPARTVPQQITYRAAHGGSTYWAMQENGTNGSGFLDMPSYGNKKQEADFDRALKFCGTHKGYRGCAQVIKAASEPDLF</sequence>
<accession>A0A1C2IIQ5</accession>
<dbReference type="EMBL" id="LWSA01000307">
    <property type="protein sequence ID" value="OCX68256.1"/>
    <property type="molecule type" value="Genomic_DNA"/>
</dbReference>
<comment type="caution">
    <text evidence="2">The sequence shown here is derived from an EMBL/GenBank/DDBJ whole genome shotgun (WGS) entry which is preliminary data.</text>
</comment>
<evidence type="ECO:0000313" key="2">
    <source>
        <dbReference type="EMBL" id="OCX68256.1"/>
    </source>
</evidence>
<evidence type="ECO:0000256" key="1">
    <source>
        <dbReference type="SAM" id="Phobius"/>
    </source>
</evidence>
<dbReference type="AlphaFoldDB" id="A0A1C2IIQ5"/>
<keyword evidence="1" id="KW-0812">Transmembrane</keyword>
<dbReference type="RefSeq" id="WP_024894084.1">
    <property type="nucleotide sequence ID" value="NZ_LWRZ01000123.1"/>
</dbReference>
<organism evidence="2 3">
    <name type="scientific">Acidithiobacillus thiooxidans</name>
    <name type="common">Thiobacillus thiooxidans</name>
    <dbReference type="NCBI Taxonomy" id="930"/>
    <lineage>
        <taxon>Bacteria</taxon>
        <taxon>Pseudomonadati</taxon>
        <taxon>Pseudomonadota</taxon>
        <taxon>Acidithiobacillia</taxon>
        <taxon>Acidithiobacillales</taxon>
        <taxon>Acidithiobacillaceae</taxon>
        <taxon>Acidithiobacillus</taxon>
    </lineage>
</organism>
<name>A0A1C2IIQ5_ACITH</name>
<evidence type="ECO:0000313" key="3">
    <source>
        <dbReference type="Proteomes" id="UP000094893"/>
    </source>
</evidence>
<dbReference type="Proteomes" id="UP000094893">
    <property type="component" value="Unassembled WGS sequence"/>
</dbReference>
<feature type="transmembrane region" description="Helical" evidence="1">
    <location>
        <begin position="34"/>
        <end position="55"/>
    </location>
</feature>
<protein>
    <submittedName>
        <fullName evidence="2">Uncharacterized protein</fullName>
    </submittedName>
</protein>
<gene>
    <name evidence="2" type="ORF">A6P07_18715</name>
</gene>
<keyword evidence="1" id="KW-0472">Membrane</keyword>